<reference evidence="1" key="1">
    <citation type="submission" date="2015-10" db="EMBL/GenBank/DDBJ databases">
        <authorList>
            <person name="Gilbert D.G."/>
        </authorList>
    </citation>
    <scope>NUCLEOTIDE SEQUENCE</scope>
    <source>
        <strain evidence="1">Phyl III-seqv23</strain>
    </source>
</reference>
<accession>A0A0S4TZ34</accession>
<protein>
    <submittedName>
        <fullName evidence="1">Uncharacterized protein</fullName>
    </submittedName>
</protein>
<dbReference type="AlphaFoldDB" id="A0A0S4TZ34"/>
<proteinExistence type="predicted"/>
<evidence type="ECO:0000313" key="1">
    <source>
        <dbReference type="EMBL" id="CUV14965.1"/>
    </source>
</evidence>
<dbReference type="EMBL" id="LN899819">
    <property type="protein sequence ID" value="CUV14965.1"/>
    <property type="molecule type" value="Genomic_DNA"/>
</dbReference>
<organism evidence="1">
    <name type="scientific">Ralstonia solanacearum</name>
    <name type="common">Pseudomonas solanacearum</name>
    <dbReference type="NCBI Taxonomy" id="305"/>
    <lineage>
        <taxon>Bacteria</taxon>
        <taxon>Pseudomonadati</taxon>
        <taxon>Pseudomonadota</taxon>
        <taxon>Betaproteobacteria</taxon>
        <taxon>Burkholderiales</taxon>
        <taxon>Burkholderiaceae</taxon>
        <taxon>Ralstonia</taxon>
        <taxon>Ralstonia solanacearum species complex</taxon>
    </lineage>
</organism>
<gene>
    <name evidence="1" type="ORF">RUN39_v1_1040022</name>
</gene>
<name>A0A0S4TZ34_RALSL</name>
<sequence length="41" mass="4467">MPIIMKPTSTAAMIGARVGNTEFSLVCEESLADMTVYLYIV</sequence>